<dbReference type="Proteomes" id="UP001290861">
    <property type="component" value="Unassembled WGS sequence"/>
</dbReference>
<organism evidence="1 2">
    <name type="scientific">Pontiella agarivorans</name>
    <dbReference type="NCBI Taxonomy" id="3038953"/>
    <lineage>
        <taxon>Bacteria</taxon>
        <taxon>Pseudomonadati</taxon>
        <taxon>Kiritimatiellota</taxon>
        <taxon>Kiritimatiellia</taxon>
        <taxon>Kiritimatiellales</taxon>
        <taxon>Pontiellaceae</taxon>
        <taxon>Pontiella</taxon>
    </lineage>
</organism>
<protein>
    <submittedName>
        <fullName evidence="1">C-GCAxxG-C-C family protein</fullName>
    </submittedName>
</protein>
<dbReference type="PROSITE" id="PS51257">
    <property type="entry name" value="PROKAR_LIPOPROTEIN"/>
    <property type="match status" value="1"/>
</dbReference>
<comment type="caution">
    <text evidence="1">The sequence shown here is derived from an EMBL/GenBank/DDBJ whole genome shotgun (WGS) entry which is preliminary data.</text>
</comment>
<dbReference type="InterPro" id="IPR036280">
    <property type="entry name" value="Multihaem_cyt_sf"/>
</dbReference>
<dbReference type="SUPFAM" id="SSF48695">
    <property type="entry name" value="Multiheme cytochromes"/>
    <property type="match status" value="1"/>
</dbReference>
<dbReference type="Pfam" id="PF09719">
    <property type="entry name" value="C_GCAxxG_C_C"/>
    <property type="match status" value="1"/>
</dbReference>
<gene>
    <name evidence="1" type="ORF">P9H32_16820</name>
</gene>
<dbReference type="RefSeq" id="WP_322610070.1">
    <property type="nucleotide sequence ID" value="NZ_JARVCO010000012.1"/>
</dbReference>
<sequence>MKRRNILAVGTAAGGGACLLTLTTAFKTNTKAEEKKHKLEPGKTETEWNYGTLSADDTGRIAYNGYAEGSCMYAVANSIIQQLADRFGEPYTAFPVHMMKYGHGGVGGYGTLCGALNGAAAMIGLVVPDKKDQNALIADLFRWYEQSNLPVYSPENPVTEYTPEPSKAGSPLCHASVSNWCKVSGHGSAGKQRKERCSRLSADVAIQATAMLNRYFDCEYQTPMFSGETSNTCLTCHGKEGKLENTSGQMSCTACHTKSIGHRLFADVHYKCIEEKE</sequence>
<evidence type="ECO:0000313" key="2">
    <source>
        <dbReference type="Proteomes" id="UP001290861"/>
    </source>
</evidence>
<keyword evidence="2" id="KW-1185">Reference proteome</keyword>
<dbReference type="EMBL" id="JARVCO010000012">
    <property type="protein sequence ID" value="MDZ8120296.1"/>
    <property type="molecule type" value="Genomic_DNA"/>
</dbReference>
<evidence type="ECO:0000313" key="1">
    <source>
        <dbReference type="EMBL" id="MDZ8120296.1"/>
    </source>
</evidence>
<name>A0ABU5N211_9BACT</name>
<reference evidence="1 2" key="1">
    <citation type="journal article" date="2024" name="Appl. Environ. Microbiol.">
        <title>Pontiella agarivorans sp. nov., a novel marine anaerobic bacterium capable of degrading macroalgal polysaccharides and fixing nitrogen.</title>
        <authorList>
            <person name="Liu N."/>
            <person name="Kivenson V."/>
            <person name="Peng X."/>
            <person name="Cui Z."/>
            <person name="Lankiewicz T.S."/>
            <person name="Gosselin K.M."/>
            <person name="English C.J."/>
            <person name="Blair E.M."/>
            <person name="O'Malley M.A."/>
            <person name="Valentine D.L."/>
        </authorList>
    </citation>
    <scope>NUCLEOTIDE SEQUENCE [LARGE SCALE GENOMIC DNA]</scope>
    <source>
        <strain evidence="1 2">NLcol2</strain>
    </source>
</reference>
<dbReference type="InterPro" id="IPR010181">
    <property type="entry name" value="CGCAxxGCC_motif"/>
</dbReference>
<accession>A0ABU5N211</accession>
<proteinExistence type="predicted"/>